<feature type="compositionally biased region" description="Polar residues" evidence="2">
    <location>
        <begin position="32"/>
        <end position="44"/>
    </location>
</feature>
<feature type="compositionally biased region" description="Low complexity" evidence="2">
    <location>
        <begin position="438"/>
        <end position="454"/>
    </location>
</feature>
<feature type="compositionally biased region" description="Polar residues" evidence="2">
    <location>
        <begin position="63"/>
        <end position="72"/>
    </location>
</feature>
<dbReference type="InterPro" id="IPR000571">
    <property type="entry name" value="Znf_CCCH"/>
</dbReference>
<reference evidence="6" key="2">
    <citation type="submission" date="2010-05" db="EMBL/GenBank/DDBJ databases">
        <title>The genome sequence of Magnaporthe poae strain ATCC 64411.</title>
        <authorList>
            <person name="Ma L.-J."/>
            <person name="Dead R."/>
            <person name="Young S."/>
            <person name="Zeng Q."/>
            <person name="Koehrsen M."/>
            <person name="Alvarado L."/>
            <person name="Berlin A."/>
            <person name="Chapman S.B."/>
            <person name="Chen Z."/>
            <person name="Freedman E."/>
            <person name="Gellesch M."/>
            <person name="Goldberg J."/>
            <person name="Griggs A."/>
            <person name="Gujja S."/>
            <person name="Heilman E.R."/>
            <person name="Heiman D."/>
            <person name="Hepburn T."/>
            <person name="Howarth C."/>
            <person name="Jen D."/>
            <person name="Larson L."/>
            <person name="Mehta T."/>
            <person name="Neiman D."/>
            <person name="Pearson M."/>
            <person name="Roberts A."/>
            <person name="Saif S."/>
            <person name="Shea T."/>
            <person name="Shenoy N."/>
            <person name="Sisk P."/>
            <person name="Stolte C."/>
            <person name="Sykes S."/>
            <person name="Walk T."/>
            <person name="White J."/>
            <person name="Yandava C."/>
            <person name="Haas B."/>
            <person name="Nusbaum C."/>
            <person name="Birren B."/>
        </authorList>
    </citation>
    <scope>NUCLEOTIDE SEQUENCE [LARGE SCALE GENOMIC DNA]</scope>
    <source>
        <strain evidence="6">ATCC 64411 / 73-15</strain>
    </source>
</reference>
<evidence type="ECO:0000313" key="5">
    <source>
        <dbReference type="EnsemblFungi" id="MAPG_05826T0"/>
    </source>
</evidence>
<keyword evidence="1" id="KW-0479">Metal-binding</keyword>
<evidence type="ECO:0000256" key="1">
    <source>
        <dbReference type="PROSITE-ProRule" id="PRU00723"/>
    </source>
</evidence>
<dbReference type="Pfam" id="PF25542">
    <property type="entry name" value="zf-CCCH_12"/>
    <property type="match status" value="1"/>
</dbReference>
<dbReference type="Proteomes" id="UP000011715">
    <property type="component" value="Unassembled WGS sequence"/>
</dbReference>
<feature type="compositionally biased region" description="Pro residues" evidence="2">
    <location>
        <begin position="417"/>
        <end position="437"/>
    </location>
</feature>
<reference evidence="4" key="1">
    <citation type="submission" date="2010-05" db="EMBL/GenBank/DDBJ databases">
        <title>The Genome Sequence of Magnaporthe poae strain ATCC 64411.</title>
        <authorList>
            <consortium name="The Broad Institute Genome Sequencing Platform"/>
            <consortium name="Broad Institute Genome Sequencing Center for Infectious Disease"/>
            <person name="Ma L.-J."/>
            <person name="Dead R."/>
            <person name="Young S."/>
            <person name="Zeng Q."/>
            <person name="Koehrsen M."/>
            <person name="Alvarado L."/>
            <person name="Berlin A."/>
            <person name="Chapman S.B."/>
            <person name="Chen Z."/>
            <person name="Freedman E."/>
            <person name="Gellesch M."/>
            <person name="Goldberg J."/>
            <person name="Griggs A."/>
            <person name="Gujja S."/>
            <person name="Heilman E.R."/>
            <person name="Heiman D."/>
            <person name="Hepburn T."/>
            <person name="Howarth C."/>
            <person name="Jen D."/>
            <person name="Larson L."/>
            <person name="Mehta T."/>
            <person name="Neiman D."/>
            <person name="Pearson M."/>
            <person name="Roberts A."/>
            <person name="Saif S."/>
            <person name="Shea T."/>
            <person name="Shenoy N."/>
            <person name="Sisk P."/>
            <person name="Stolte C."/>
            <person name="Sykes S."/>
            <person name="Walk T."/>
            <person name="White J."/>
            <person name="Yandava C."/>
            <person name="Haas B."/>
            <person name="Nusbaum C."/>
            <person name="Birren B."/>
        </authorList>
    </citation>
    <scope>NUCLEOTIDE SEQUENCE</scope>
    <source>
        <strain evidence="4">ATCC 64411</strain>
    </source>
</reference>
<reference evidence="4" key="3">
    <citation type="submission" date="2011-03" db="EMBL/GenBank/DDBJ databases">
        <title>Annotation of Magnaporthe poae ATCC 64411.</title>
        <authorList>
            <person name="Ma L.-J."/>
            <person name="Dead R."/>
            <person name="Young S.K."/>
            <person name="Zeng Q."/>
            <person name="Gargeya S."/>
            <person name="Fitzgerald M."/>
            <person name="Haas B."/>
            <person name="Abouelleil A."/>
            <person name="Alvarado L."/>
            <person name="Arachchi H.M."/>
            <person name="Berlin A."/>
            <person name="Brown A."/>
            <person name="Chapman S.B."/>
            <person name="Chen Z."/>
            <person name="Dunbar C."/>
            <person name="Freedman E."/>
            <person name="Gearin G."/>
            <person name="Gellesch M."/>
            <person name="Goldberg J."/>
            <person name="Griggs A."/>
            <person name="Gujja S."/>
            <person name="Heiman D."/>
            <person name="Howarth C."/>
            <person name="Larson L."/>
            <person name="Lui A."/>
            <person name="MacDonald P.J.P."/>
            <person name="Mehta T."/>
            <person name="Montmayeur A."/>
            <person name="Murphy C."/>
            <person name="Neiman D."/>
            <person name="Pearson M."/>
            <person name="Priest M."/>
            <person name="Roberts A."/>
            <person name="Saif S."/>
            <person name="Shea T."/>
            <person name="Shenoy N."/>
            <person name="Sisk P."/>
            <person name="Stolte C."/>
            <person name="Sykes S."/>
            <person name="Yandava C."/>
            <person name="Wortman J."/>
            <person name="Nusbaum C."/>
            <person name="Birren B."/>
        </authorList>
    </citation>
    <scope>NUCLEOTIDE SEQUENCE</scope>
    <source>
        <strain evidence="4">ATCC 64411</strain>
    </source>
</reference>
<dbReference type="PANTHER" id="PTHR37543:SF1">
    <property type="entry name" value="CCCH ZINC FINGER DNA BINDING PROTEIN (AFU_ORTHOLOGUE AFUA_5G12760)"/>
    <property type="match status" value="1"/>
</dbReference>
<reference evidence="5" key="4">
    <citation type="journal article" date="2015" name="G3 (Bethesda)">
        <title>Genome sequences of three phytopathogenic species of the Magnaporthaceae family of fungi.</title>
        <authorList>
            <person name="Okagaki L.H."/>
            <person name="Nunes C.C."/>
            <person name="Sailsbery J."/>
            <person name="Clay B."/>
            <person name="Brown D."/>
            <person name="John T."/>
            <person name="Oh Y."/>
            <person name="Young N."/>
            <person name="Fitzgerald M."/>
            <person name="Haas B.J."/>
            <person name="Zeng Q."/>
            <person name="Young S."/>
            <person name="Adiconis X."/>
            <person name="Fan L."/>
            <person name="Levin J.Z."/>
            <person name="Mitchell T.K."/>
            <person name="Okubara P.A."/>
            <person name="Farman M.L."/>
            <person name="Kohn L.M."/>
            <person name="Birren B."/>
            <person name="Ma L.-J."/>
            <person name="Dean R.A."/>
        </authorList>
    </citation>
    <scope>NUCLEOTIDE SEQUENCE</scope>
    <source>
        <strain evidence="5">ATCC 64411 / 73-15</strain>
    </source>
</reference>
<name>A0A0C4E0F3_MAGP6</name>
<evidence type="ECO:0000259" key="3">
    <source>
        <dbReference type="PROSITE" id="PS50103"/>
    </source>
</evidence>
<keyword evidence="6" id="KW-1185">Reference proteome</keyword>
<evidence type="ECO:0000313" key="6">
    <source>
        <dbReference type="Proteomes" id="UP000011715"/>
    </source>
</evidence>
<dbReference type="EMBL" id="ADBL01001390">
    <property type="status" value="NOT_ANNOTATED_CDS"/>
    <property type="molecule type" value="Genomic_DNA"/>
</dbReference>
<dbReference type="GO" id="GO:0008270">
    <property type="term" value="F:zinc ion binding"/>
    <property type="evidence" value="ECO:0007669"/>
    <property type="project" value="UniProtKB-KW"/>
</dbReference>
<dbReference type="Pfam" id="PF25543">
    <property type="entry name" value="zf-CCCH_tandem"/>
    <property type="match status" value="1"/>
</dbReference>
<feature type="domain" description="C3H1-type" evidence="3">
    <location>
        <begin position="500"/>
        <end position="529"/>
    </location>
</feature>
<feature type="zinc finger region" description="C3H1-type" evidence="1">
    <location>
        <begin position="500"/>
        <end position="529"/>
    </location>
</feature>
<dbReference type="PANTHER" id="PTHR37543">
    <property type="entry name" value="CCCH ZINC FINGER DNA BINDING PROTEIN (AFU_ORTHOLOGUE AFUA_5G12760)"/>
    <property type="match status" value="1"/>
</dbReference>
<dbReference type="PROSITE" id="PS50103">
    <property type="entry name" value="ZF_C3H1"/>
    <property type="match status" value="1"/>
</dbReference>
<proteinExistence type="predicted"/>
<keyword evidence="1" id="KW-0862">Zinc</keyword>
<dbReference type="Pfam" id="PF25540">
    <property type="entry name" value="DUF7923"/>
    <property type="match status" value="1"/>
</dbReference>
<evidence type="ECO:0000313" key="4">
    <source>
        <dbReference type="EMBL" id="KLU86817.1"/>
    </source>
</evidence>
<dbReference type="EMBL" id="GL876969">
    <property type="protein sequence ID" value="KLU86817.1"/>
    <property type="molecule type" value="Genomic_DNA"/>
</dbReference>
<gene>
    <name evidence="4" type="ORF">MAPG_05826</name>
</gene>
<keyword evidence="1" id="KW-0863">Zinc-finger</keyword>
<accession>A0A0C4E0F3</accession>
<dbReference type="STRING" id="644358.A0A0C4E0F3"/>
<reference evidence="5" key="5">
    <citation type="submission" date="2015-06" db="UniProtKB">
        <authorList>
            <consortium name="EnsemblFungi"/>
        </authorList>
    </citation>
    <scope>IDENTIFICATION</scope>
    <source>
        <strain evidence="5">ATCC 64411</strain>
    </source>
</reference>
<organism evidence="5 6">
    <name type="scientific">Magnaporthiopsis poae (strain ATCC 64411 / 73-15)</name>
    <name type="common">Kentucky bluegrass fungus</name>
    <name type="synonym">Magnaporthe poae</name>
    <dbReference type="NCBI Taxonomy" id="644358"/>
    <lineage>
        <taxon>Eukaryota</taxon>
        <taxon>Fungi</taxon>
        <taxon>Dikarya</taxon>
        <taxon>Ascomycota</taxon>
        <taxon>Pezizomycotina</taxon>
        <taxon>Sordariomycetes</taxon>
        <taxon>Sordariomycetidae</taxon>
        <taxon>Magnaporthales</taxon>
        <taxon>Magnaporthaceae</taxon>
        <taxon>Magnaporthiopsis</taxon>
    </lineage>
</organism>
<dbReference type="InterPro" id="IPR057654">
    <property type="entry name" value="Znf-CCCH_tandem"/>
</dbReference>
<dbReference type="OrthoDB" id="2270193at2759"/>
<dbReference type="InterPro" id="IPR057683">
    <property type="entry name" value="DUF7923"/>
</dbReference>
<dbReference type="EnsemblFungi" id="MAPG_05826T0">
    <property type="protein sequence ID" value="MAPG_05826T0"/>
    <property type="gene ID" value="MAPG_05826"/>
</dbReference>
<feature type="region of interest" description="Disordered" evidence="2">
    <location>
        <begin position="411"/>
        <end position="459"/>
    </location>
</feature>
<feature type="region of interest" description="Disordered" evidence="2">
    <location>
        <begin position="1"/>
        <end position="94"/>
    </location>
</feature>
<feature type="region of interest" description="Disordered" evidence="2">
    <location>
        <begin position="358"/>
        <end position="398"/>
    </location>
</feature>
<dbReference type="AlphaFoldDB" id="A0A0C4E0F3"/>
<protein>
    <recommendedName>
        <fullName evidence="3">C3H1-type domain-containing protein</fullName>
    </recommendedName>
</protein>
<feature type="compositionally biased region" description="Polar residues" evidence="2">
    <location>
        <begin position="371"/>
        <end position="382"/>
    </location>
</feature>
<evidence type="ECO:0000256" key="2">
    <source>
        <dbReference type="SAM" id="MobiDB-lite"/>
    </source>
</evidence>
<sequence length="602" mass="66737">MAFFEATSLGRGVMHADPYRPNQQAPPPGFGQHNSSPSINSLHSRLQRPHSENSPPSADILSIVTQQGSSTPAGPPSAVNGPAPAMGPFMEPPGLDLEAQLQEFRESDRRRDDLVARLYRSYQELSIAYRQKCADYEQERRSLNMWQRDRDALAGQLNELKLANESNPLVFVIIDGDGAIFRDDLLSRGAEGGTDAAFELLTQIRKHIKTIYPEAKVEDWTIMVQIVISLEGQARTLHAAGIVQDGYRDLTAFAHAFGQAQSLFSFVDVGIGKERADHKIRETMRVMVRLSQCKHVLFGPCADNGYLPFLEPYKRELGHKLSLLETTPPMQGFIQLGLHRAKFPTVFRSEQIVRPSFGGSMGNSMPLLRNGSISSNAGNSTHMPPPPPPQQQRQHSITSPLSATVEINGGASLLHTMPPPKVASAPPQPAPAAPPPSSSYATASTKAPAPTVAKSFDITPKKPAPAPKYYYVNASSERVDEDLPRVAPIAEKRYMEKKKENGRNFCNNYHLLGYCEDGDDYCKYEHGDRLSPQELLVQKHRARGTYCDNGIGCEDFDCYYSHHCRFGRDCGIGHKCRFNDTHHMDLRKVAKIFSDGTKEMLT</sequence>
<dbReference type="VEuPathDB" id="FungiDB:MAPG_05826"/>
<dbReference type="eggNOG" id="ENOG502S3N6">
    <property type="taxonomic scope" value="Eukaryota"/>
</dbReference>